<keyword evidence="4" id="KW-1185">Reference proteome</keyword>
<proteinExistence type="predicted"/>
<dbReference type="Proteomes" id="UP000293902">
    <property type="component" value="Chromosome"/>
</dbReference>
<dbReference type="EMBL" id="CP036313">
    <property type="protein sequence ID" value="QBH12182.1"/>
    <property type="molecule type" value="Genomic_DNA"/>
</dbReference>
<reference evidence="2 3" key="1">
    <citation type="submission" date="2018-06" db="EMBL/GenBank/DDBJ databases">
        <title>Complete Genome Sequence of Desulfobacter hydrogenophilus (DSM3380).</title>
        <authorList>
            <person name="Marietou A."/>
            <person name="Schreiber L."/>
            <person name="Marshall I."/>
            <person name="Jorgensen B."/>
        </authorList>
    </citation>
    <scope>NUCLEOTIDE SEQUENCE [LARGE SCALE GENOMIC DNA]</scope>
    <source>
        <strain evidence="2 3">DSM 3380</strain>
    </source>
</reference>
<gene>
    <name evidence="2" type="ORF">DO021_03010</name>
    <name evidence="1" type="ORF">EYB58_04110</name>
</gene>
<evidence type="ECO:0000313" key="1">
    <source>
        <dbReference type="EMBL" id="QBH12182.1"/>
    </source>
</evidence>
<accession>A0A328FKN0</accession>
<dbReference type="AlphaFoldDB" id="A0A328FKN0"/>
<reference evidence="1 4" key="2">
    <citation type="submission" date="2019-02" db="EMBL/GenBank/DDBJ databases">
        <title>Complete genome sequence of Desulfobacter hydrogenophilus AcRS1.</title>
        <authorList>
            <person name="Marietou A."/>
            <person name="Lund M.B."/>
            <person name="Marshall I.P.G."/>
            <person name="Schreiber L."/>
            <person name="Jorgensen B."/>
        </authorList>
    </citation>
    <scope>NUCLEOTIDE SEQUENCE [LARGE SCALE GENOMIC DNA]</scope>
    <source>
        <strain evidence="1 4">AcRS1</strain>
    </source>
</reference>
<organism evidence="2 3">
    <name type="scientific">Desulfobacter hydrogenophilus</name>
    <dbReference type="NCBI Taxonomy" id="2291"/>
    <lineage>
        <taxon>Bacteria</taxon>
        <taxon>Pseudomonadati</taxon>
        <taxon>Thermodesulfobacteriota</taxon>
        <taxon>Desulfobacteria</taxon>
        <taxon>Desulfobacterales</taxon>
        <taxon>Desulfobacteraceae</taxon>
        <taxon>Desulfobacter</taxon>
    </lineage>
</organism>
<dbReference type="Proteomes" id="UP000248798">
    <property type="component" value="Unassembled WGS sequence"/>
</dbReference>
<evidence type="ECO:0000313" key="2">
    <source>
        <dbReference type="EMBL" id="RAM03495.1"/>
    </source>
</evidence>
<evidence type="ECO:0000313" key="4">
    <source>
        <dbReference type="Proteomes" id="UP000293902"/>
    </source>
</evidence>
<evidence type="ECO:0000313" key="3">
    <source>
        <dbReference type="Proteomes" id="UP000248798"/>
    </source>
</evidence>
<name>A0A328FKN0_9BACT</name>
<dbReference type="RefSeq" id="WP_131072005.1">
    <property type="nucleotide sequence ID" value="NZ_CP036313.1"/>
</dbReference>
<dbReference type="EMBL" id="QLNI01000004">
    <property type="protein sequence ID" value="RAM03495.1"/>
    <property type="molecule type" value="Genomic_DNA"/>
</dbReference>
<protein>
    <submittedName>
        <fullName evidence="2">Uncharacterized protein</fullName>
    </submittedName>
</protein>
<sequence>MEKQANSFCESALKKGFIDIIKLSYVLGCDNRYTVPEIVNLWKTLSMHVRFEDTPDLSTPEKKIGAWFRMLQVMISGKAAGAPLSAMSISEAPIDYLPAKHDIIQLKDLMKFFEVQLELPSCFDFKKIANKDCETVYHMVKQEQMGGDTQAKKSTGRNQSIVTIYTPPETTWEQIKIRYVNDDHIEISHPGVKTHAPYSMADLGMDSKPTLSSLLKLFAEYHGELNNENMTTKALKANISNLRMHLKKIFPNIEESPIAKYHKKKGYVCKFIIR</sequence>